<name>A0A2I6S984_9RHOO</name>
<protein>
    <recommendedName>
        <fullName evidence="7">Bacterioferritin-associated ferredoxin</fullName>
    </recommendedName>
</protein>
<sequence length="80" mass="8683">MYICICNAVTEKQIEQAVERGACRMRDLRNQLGVTADCTCCAESARRCLASALDKRAERSWSPVPARAGSVAPALILEAL</sequence>
<comment type="similarity">
    <text evidence="8">Belongs to the Bfd family.</text>
</comment>
<dbReference type="GO" id="GO:0046872">
    <property type="term" value="F:metal ion binding"/>
    <property type="evidence" value="ECO:0007669"/>
    <property type="project" value="UniProtKB-KW"/>
</dbReference>
<evidence type="ECO:0000256" key="6">
    <source>
        <dbReference type="ARBA" id="ARBA00023014"/>
    </source>
</evidence>
<keyword evidence="5" id="KW-0408">Iron</keyword>
<dbReference type="Proteomes" id="UP000242205">
    <property type="component" value="Chromosome"/>
</dbReference>
<organism evidence="10 11">
    <name type="scientific">Pseudazoarcus pumilus</name>
    <dbReference type="NCBI Taxonomy" id="2067960"/>
    <lineage>
        <taxon>Bacteria</taxon>
        <taxon>Pseudomonadati</taxon>
        <taxon>Pseudomonadota</taxon>
        <taxon>Betaproteobacteria</taxon>
        <taxon>Rhodocyclales</taxon>
        <taxon>Zoogloeaceae</taxon>
        <taxon>Pseudazoarcus</taxon>
    </lineage>
</organism>
<dbReference type="OrthoDB" id="9815350at2"/>
<keyword evidence="4" id="KW-0249">Electron transport</keyword>
<keyword evidence="3" id="KW-0479">Metal-binding</keyword>
<dbReference type="Gene3D" id="1.10.10.1100">
    <property type="entry name" value="BFD-like [2Fe-2S]-binding domain"/>
    <property type="match status" value="1"/>
</dbReference>
<dbReference type="Pfam" id="PF04324">
    <property type="entry name" value="Fer2_BFD"/>
    <property type="match status" value="1"/>
</dbReference>
<keyword evidence="11" id="KW-1185">Reference proteome</keyword>
<evidence type="ECO:0000256" key="1">
    <source>
        <dbReference type="ARBA" id="ARBA00022448"/>
    </source>
</evidence>
<evidence type="ECO:0000256" key="5">
    <source>
        <dbReference type="ARBA" id="ARBA00023004"/>
    </source>
</evidence>
<dbReference type="EMBL" id="CP025682">
    <property type="protein sequence ID" value="AUN95791.1"/>
    <property type="molecule type" value="Genomic_DNA"/>
</dbReference>
<evidence type="ECO:0000256" key="4">
    <source>
        <dbReference type="ARBA" id="ARBA00022982"/>
    </source>
</evidence>
<feature type="domain" description="BFD-like [2Fe-2S]-binding" evidence="9">
    <location>
        <begin position="2"/>
        <end position="50"/>
    </location>
</feature>
<dbReference type="InterPro" id="IPR007419">
    <property type="entry name" value="BFD-like_2Fe2S-bd_dom"/>
</dbReference>
<evidence type="ECO:0000313" key="11">
    <source>
        <dbReference type="Proteomes" id="UP000242205"/>
    </source>
</evidence>
<dbReference type="GO" id="GO:0051537">
    <property type="term" value="F:2 iron, 2 sulfur cluster binding"/>
    <property type="evidence" value="ECO:0007669"/>
    <property type="project" value="UniProtKB-KW"/>
</dbReference>
<dbReference type="KEGG" id="atw:C0099_13135"/>
<evidence type="ECO:0000256" key="3">
    <source>
        <dbReference type="ARBA" id="ARBA00022723"/>
    </source>
</evidence>
<accession>A0A2I6S984</accession>
<keyword evidence="6" id="KW-0411">Iron-sulfur</keyword>
<reference evidence="10 11" key="1">
    <citation type="submission" date="2018-01" db="EMBL/GenBank/DDBJ databases">
        <authorList>
            <person name="Fu G.-Y."/>
        </authorList>
    </citation>
    <scope>NUCLEOTIDE SEQUENCE [LARGE SCALE GENOMIC DNA]</scope>
    <source>
        <strain evidence="10 11">SY39</strain>
    </source>
</reference>
<keyword evidence="2" id="KW-0001">2Fe-2S</keyword>
<gene>
    <name evidence="10" type="ORF">C0099_13135</name>
</gene>
<dbReference type="PANTHER" id="PTHR37424">
    <property type="entry name" value="BACTERIOFERRITIN-ASSOCIATED FERREDOXIN"/>
    <property type="match status" value="1"/>
</dbReference>
<evidence type="ECO:0000256" key="8">
    <source>
        <dbReference type="ARBA" id="ARBA00046332"/>
    </source>
</evidence>
<keyword evidence="1" id="KW-0813">Transport</keyword>
<dbReference type="InterPro" id="IPR052371">
    <property type="entry name" value="BFD-associated_ferredoxin"/>
</dbReference>
<proteinExistence type="inferred from homology"/>
<dbReference type="InterPro" id="IPR041854">
    <property type="entry name" value="BFD-like_2Fe2S-bd_dom_sf"/>
</dbReference>
<evidence type="ECO:0000259" key="9">
    <source>
        <dbReference type="Pfam" id="PF04324"/>
    </source>
</evidence>
<dbReference type="PANTHER" id="PTHR37424:SF1">
    <property type="entry name" value="BACTERIOFERRITIN-ASSOCIATED FERREDOXIN"/>
    <property type="match status" value="1"/>
</dbReference>
<evidence type="ECO:0000313" key="10">
    <source>
        <dbReference type="EMBL" id="AUN95791.1"/>
    </source>
</evidence>
<dbReference type="AlphaFoldDB" id="A0A2I6S984"/>
<evidence type="ECO:0000256" key="7">
    <source>
        <dbReference type="ARBA" id="ARBA00039386"/>
    </source>
</evidence>
<evidence type="ECO:0000256" key="2">
    <source>
        <dbReference type="ARBA" id="ARBA00022714"/>
    </source>
</evidence>